<dbReference type="AlphaFoldDB" id="A0AAV7R0M4"/>
<sequence>MVVLMALELHTELLETGRELPRLRDYFSNPGHFERQSGWTLPGAGPGGSLVPARGPHEAAHSAGAAGGGSLRRVAVQRR</sequence>
<name>A0AAV7R0M4_PLEWA</name>
<organism evidence="2 3">
    <name type="scientific">Pleurodeles waltl</name>
    <name type="common">Iberian ribbed newt</name>
    <dbReference type="NCBI Taxonomy" id="8319"/>
    <lineage>
        <taxon>Eukaryota</taxon>
        <taxon>Metazoa</taxon>
        <taxon>Chordata</taxon>
        <taxon>Craniata</taxon>
        <taxon>Vertebrata</taxon>
        <taxon>Euteleostomi</taxon>
        <taxon>Amphibia</taxon>
        <taxon>Batrachia</taxon>
        <taxon>Caudata</taxon>
        <taxon>Salamandroidea</taxon>
        <taxon>Salamandridae</taxon>
        <taxon>Pleurodelinae</taxon>
        <taxon>Pleurodeles</taxon>
    </lineage>
</organism>
<dbReference type="Proteomes" id="UP001066276">
    <property type="component" value="Chromosome 6"/>
</dbReference>
<dbReference type="PANTHER" id="PTHR32059">
    <property type="entry name" value="RAB11-BINDING PROTEIN RELCH"/>
    <property type="match status" value="1"/>
</dbReference>
<proteinExistence type="predicted"/>
<feature type="region of interest" description="Disordered" evidence="1">
    <location>
        <begin position="34"/>
        <end position="79"/>
    </location>
</feature>
<dbReference type="GO" id="GO:0055037">
    <property type="term" value="C:recycling endosome"/>
    <property type="evidence" value="ECO:0007669"/>
    <property type="project" value="TreeGrafter"/>
</dbReference>
<protein>
    <submittedName>
        <fullName evidence="2">Uncharacterized protein</fullName>
    </submittedName>
</protein>
<evidence type="ECO:0000313" key="3">
    <source>
        <dbReference type="Proteomes" id="UP001066276"/>
    </source>
</evidence>
<dbReference type="EMBL" id="JANPWB010000010">
    <property type="protein sequence ID" value="KAJ1145247.1"/>
    <property type="molecule type" value="Genomic_DNA"/>
</dbReference>
<evidence type="ECO:0000256" key="1">
    <source>
        <dbReference type="SAM" id="MobiDB-lite"/>
    </source>
</evidence>
<keyword evidence="3" id="KW-1185">Reference proteome</keyword>
<reference evidence="2" key="1">
    <citation type="journal article" date="2022" name="bioRxiv">
        <title>Sequencing and chromosome-scale assembly of the giantPleurodeles waltlgenome.</title>
        <authorList>
            <person name="Brown T."/>
            <person name="Elewa A."/>
            <person name="Iarovenko S."/>
            <person name="Subramanian E."/>
            <person name="Araus A.J."/>
            <person name="Petzold A."/>
            <person name="Susuki M."/>
            <person name="Suzuki K.-i.T."/>
            <person name="Hayashi T."/>
            <person name="Toyoda A."/>
            <person name="Oliveira C."/>
            <person name="Osipova E."/>
            <person name="Leigh N.D."/>
            <person name="Simon A."/>
            <person name="Yun M.H."/>
        </authorList>
    </citation>
    <scope>NUCLEOTIDE SEQUENCE</scope>
    <source>
        <strain evidence="2">20211129_DDA</strain>
        <tissue evidence="2">Liver</tissue>
    </source>
</reference>
<comment type="caution">
    <text evidence="2">The sequence shown here is derived from an EMBL/GenBank/DDBJ whole genome shotgun (WGS) entry which is preliminary data.</text>
</comment>
<dbReference type="InterPro" id="IPR040362">
    <property type="entry name" value="RELCH"/>
</dbReference>
<dbReference type="GO" id="GO:0005802">
    <property type="term" value="C:trans-Golgi network"/>
    <property type="evidence" value="ECO:0007669"/>
    <property type="project" value="InterPro"/>
</dbReference>
<evidence type="ECO:0000313" key="2">
    <source>
        <dbReference type="EMBL" id="KAJ1145247.1"/>
    </source>
</evidence>
<accession>A0AAV7R0M4</accession>
<dbReference type="PANTHER" id="PTHR32059:SF0">
    <property type="entry name" value="RAB11-BINDING PROTEIN RELCH"/>
    <property type="match status" value="1"/>
</dbReference>
<gene>
    <name evidence="2" type="ORF">NDU88_011538</name>
</gene>
<dbReference type="GO" id="GO:0032367">
    <property type="term" value="P:intracellular cholesterol transport"/>
    <property type="evidence" value="ECO:0007669"/>
    <property type="project" value="InterPro"/>
</dbReference>